<evidence type="ECO:0000313" key="2">
    <source>
        <dbReference type="EMBL" id="BAU18156.1"/>
    </source>
</evidence>
<organism evidence="2 3">
    <name type="scientific">Prevotella intermedia</name>
    <dbReference type="NCBI Taxonomy" id="28131"/>
    <lineage>
        <taxon>Bacteria</taxon>
        <taxon>Pseudomonadati</taxon>
        <taxon>Bacteroidota</taxon>
        <taxon>Bacteroidia</taxon>
        <taxon>Bacteroidales</taxon>
        <taxon>Prevotellaceae</taxon>
        <taxon>Prevotella</taxon>
    </lineage>
</organism>
<dbReference type="InterPro" id="IPR001173">
    <property type="entry name" value="Glyco_trans_2-like"/>
</dbReference>
<dbReference type="AlphaFoldDB" id="A0A0S3UKW5"/>
<dbReference type="PANTHER" id="PTHR22916:SF3">
    <property type="entry name" value="UDP-GLCNAC:BETAGAL BETA-1,3-N-ACETYLGLUCOSAMINYLTRANSFERASE-LIKE PROTEIN 1"/>
    <property type="match status" value="1"/>
</dbReference>
<keyword evidence="2" id="KW-0808">Transferase</keyword>
<accession>A0A0S3UKW5</accession>
<reference evidence="2 3" key="1">
    <citation type="journal article" date="2016" name="DNA Res.">
        <title>The complete genome sequencing of Prevotella intermedia strain OMA14 and a subsequent fine-scale, intra-species genomic comparison reveal an unusual amplification of conjugative and mobile transposons and identify a novel Prevotella-lineage-specific repeat.</title>
        <authorList>
            <person name="Naito M."/>
            <person name="Ogura Y."/>
            <person name="Itoh T."/>
            <person name="Shoji M."/>
            <person name="Okamoto M."/>
            <person name="Hayashi T."/>
            <person name="Nakayama K."/>
        </authorList>
    </citation>
    <scope>NUCLEOTIDE SEQUENCE [LARGE SCALE GENOMIC DNA]</scope>
    <source>
        <strain evidence="2 3">OMA14</strain>
    </source>
</reference>
<dbReference type="STRING" id="28131.BWX40_00080"/>
<name>A0A0S3UKW5_PREIN</name>
<dbReference type="Proteomes" id="UP000217431">
    <property type="component" value="Chromosome I"/>
</dbReference>
<protein>
    <submittedName>
        <fullName evidence="2">Putative glycosyltransferase family 2</fullName>
    </submittedName>
</protein>
<dbReference type="InterPro" id="IPR029044">
    <property type="entry name" value="Nucleotide-diphossugar_trans"/>
</dbReference>
<dbReference type="EMBL" id="AP014597">
    <property type="protein sequence ID" value="BAU18156.1"/>
    <property type="molecule type" value="Genomic_DNA"/>
</dbReference>
<proteinExistence type="predicted"/>
<dbReference type="RefSeq" id="WP_096406076.1">
    <property type="nucleotide sequence ID" value="NZ_AP014597.1"/>
</dbReference>
<dbReference type="PANTHER" id="PTHR22916">
    <property type="entry name" value="GLYCOSYLTRANSFERASE"/>
    <property type="match status" value="1"/>
</dbReference>
<sequence>MITFSVITITYNAADVLQPTLDSVLMQDFPTVEHIIVDGASTDNTVTIAEAYKDMSDSAENEHIVRIYSEPDKGLYDAMNKGLVRAKGDYVVFLNAGDRFPTADTLEKVALAAEVGDGEERPAVVYGNTDIIDEKGNFLYHRRLQPPEKLTWRSFRDGMLVCHQAFYARLDIARKTPFDTHYRYSADVDWCIKIMREGERKGLLLRNVHAVIANYMEEGQTTLHHRASLRERFQVMCKHYGVFPTLAKHIWFVVRKLIKQ</sequence>
<gene>
    <name evidence="2" type="ORF">PIOMA14_I_1648</name>
</gene>
<dbReference type="SUPFAM" id="SSF53448">
    <property type="entry name" value="Nucleotide-diphospho-sugar transferases"/>
    <property type="match status" value="1"/>
</dbReference>
<dbReference type="Gene3D" id="3.90.550.10">
    <property type="entry name" value="Spore Coat Polysaccharide Biosynthesis Protein SpsA, Chain A"/>
    <property type="match status" value="1"/>
</dbReference>
<feature type="domain" description="Glycosyltransferase 2-like" evidence="1">
    <location>
        <begin position="5"/>
        <end position="166"/>
    </location>
</feature>
<dbReference type="CDD" id="cd06433">
    <property type="entry name" value="GT_2_WfgS_like"/>
    <property type="match status" value="1"/>
</dbReference>
<evidence type="ECO:0000259" key="1">
    <source>
        <dbReference type="Pfam" id="PF00535"/>
    </source>
</evidence>
<dbReference type="GO" id="GO:0016758">
    <property type="term" value="F:hexosyltransferase activity"/>
    <property type="evidence" value="ECO:0007669"/>
    <property type="project" value="UniProtKB-ARBA"/>
</dbReference>
<dbReference type="Pfam" id="PF00535">
    <property type="entry name" value="Glycos_transf_2"/>
    <property type="match status" value="1"/>
</dbReference>
<evidence type="ECO:0000313" key="3">
    <source>
        <dbReference type="Proteomes" id="UP000217431"/>
    </source>
</evidence>